<gene>
    <name evidence="1" type="ORF">UFOVP1114_1</name>
</gene>
<protein>
    <submittedName>
        <fullName evidence="1">Uncharacterized protein</fullName>
    </submittedName>
</protein>
<accession>A0A6J5QIC5</accession>
<proteinExistence type="predicted"/>
<organism evidence="1">
    <name type="scientific">uncultured Caudovirales phage</name>
    <dbReference type="NCBI Taxonomy" id="2100421"/>
    <lineage>
        <taxon>Viruses</taxon>
        <taxon>Duplodnaviria</taxon>
        <taxon>Heunggongvirae</taxon>
        <taxon>Uroviricota</taxon>
        <taxon>Caudoviricetes</taxon>
        <taxon>Peduoviridae</taxon>
        <taxon>Maltschvirus</taxon>
        <taxon>Maltschvirus maltsch</taxon>
    </lineage>
</organism>
<dbReference type="EMBL" id="LR797070">
    <property type="protein sequence ID" value="CAB4184379.1"/>
    <property type="molecule type" value="Genomic_DNA"/>
</dbReference>
<evidence type="ECO:0000313" key="1">
    <source>
        <dbReference type="EMBL" id="CAB4184379.1"/>
    </source>
</evidence>
<feature type="non-terminal residue" evidence="1">
    <location>
        <position position="1"/>
    </location>
</feature>
<reference evidence="1" key="1">
    <citation type="submission" date="2020-05" db="EMBL/GenBank/DDBJ databases">
        <authorList>
            <person name="Chiriac C."/>
            <person name="Salcher M."/>
            <person name="Ghai R."/>
            <person name="Kavagutti S V."/>
        </authorList>
    </citation>
    <scope>NUCLEOTIDE SEQUENCE</scope>
</reference>
<sequence length="128" mass="14881">KITHLYLLMRNNKIKDTATEMVVAPQKRKLVRSVFAITRDLLNHQKFQNRNSTDQPKLVELLTNLYNEEVEKKNDRTEKVKKPRVTKSILEKLISDISKSVETLPKAKQTEIQDMINQSGYTVNTITN</sequence>
<name>A0A6J5QIC5_9CAUD</name>